<organism evidence="1 2">
    <name type="scientific">Manihot esculenta</name>
    <name type="common">Cassava</name>
    <name type="synonym">Jatropha manihot</name>
    <dbReference type="NCBI Taxonomy" id="3983"/>
    <lineage>
        <taxon>Eukaryota</taxon>
        <taxon>Viridiplantae</taxon>
        <taxon>Streptophyta</taxon>
        <taxon>Embryophyta</taxon>
        <taxon>Tracheophyta</taxon>
        <taxon>Spermatophyta</taxon>
        <taxon>Magnoliopsida</taxon>
        <taxon>eudicotyledons</taxon>
        <taxon>Gunneridae</taxon>
        <taxon>Pentapetalae</taxon>
        <taxon>rosids</taxon>
        <taxon>fabids</taxon>
        <taxon>Malpighiales</taxon>
        <taxon>Euphorbiaceae</taxon>
        <taxon>Crotonoideae</taxon>
        <taxon>Manihoteae</taxon>
        <taxon>Manihot</taxon>
    </lineage>
</organism>
<evidence type="ECO:0000313" key="1">
    <source>
        <dbReference type="EMBL" id="KAG8635428.1"/>
    </source>
</evidence>
<protein>
    <submittedName>
        <fullName evidence="1">Uncharacterized protein</fullName>
    </submittedName>
</protein>
<reference evidence="2" key="1">
    <citation type="journal article" date="2016" name="Nat. Biotechnol.">
        <title>Sequencing wild and cultivated cassava and related species reveals extensive interspecific hybridization and genetic diversity.</title>
        <authorList>
            <person name="Bredeson J.V."/>
            <person name="Lyons J.B."/>
            <person name="Prochnik S.E."/>
            <person name="Wu G.A."/>
            <person name="Ha C.M."/>
            <person name="Edsinger-Gonzales E."/>
            <person name="Grimwood J."/>
            <person name="Schmutz J."/>
            <person name="Rabbi I.Y."/>
            <person name="Egesi C."/>
            <person name="Nauluvula P."/>
            <person name="Lebot V."/>
            <person name="Ndunguru J."/>
            <person name="Mkamilo G."/>
            <person name="Bart R.S."/>
            <person name="Setter T.L."/>
            <person name="Gleadow R.M."/>
            <person name="Kulakow P."/>
            <person name="Ferguson M.E."/>
            <person name="Rounsley S."/>
            <person name="Rokhsar D.S."/>
        </authorList>
    </citation>
    <scope>NUCLEOTIDE SEQUENCE [LARGE SCALE GENOMIC DNA]</scope>
    <source>
        <strain evidence="2">cv. AM560-2</strain>
    </source>
</reference>
<dbReference type="Proteomes" id="UP000091857">
    <property type="component" value="Chromosome 16"/>
</dbReference>
<gene>
    <name evidence="1" type="ORF">MANES_16G035125v8</name>
</gene>
<sequence>MHFSTDVNKINKSKWLLCAGSLQSLRWLNLIFSFYSEISSLHDIFTRVLRIESSSPVPSHTISTFVSCNDSGRHNNRGGNRGGFNGSRGSQHSREAIPTYDSGRIICYYCREPRHTKKTCLKLQNKNQRSQIAHMAIEASFDKGILISADTYAQFIQY</sequence>
<evidence type="ECO:0000313" key="2">
    <source>
        <dbReference type="Proteomes" id="UP000091857"/>
    </source>
</evidence>
<keyword evidence="2" id="KW-1185">Reference proteome</keyword>
<name>A0ACB7G581_MANES</name>
<comment type="caution">
    <text evidence="1">The sequence shown here is derived from an EMBL/GenBank/DDBJ whole genome shotgun (WGS) entry which is preliminary data.</text>
</comment>
<dbReference type="EMBL" id="CM004402">
    <property type="protein sequence ID" value="KAG8635428.1"/>
    <property type="molecule type" value="Genomic_DNA"/>
</dbReference>
<proteinExistence type="predicted"/>
<accession>A0ACB7G581</accession>